<accession>A0A1M4XP26</accession>
<evidence type="ECO:0000256" key="5">
    <source>
        <dbReference type="ARBA" id="ARBA00022679"/>
    </source>
</evidence>
<dbReference type="CDD" id="cd00211">
    <property type="entry name" value="PTS_IIA_fru"/>
    <property type="match status" value="1"/>
</dbReference>
<dbReference type="AlphaFoldDB" id="A0A1M4XP26"/>
<evidence type="ECO:0000313" key="9">
    <source>
        <dbReference type="Proteomes" id="UP000184423"/>
    </source>
</evidence>
<dbReference type="PANTHER" id="PTHR47738:SF2">
    <property type="entry name" value="PTS SYSTEM FRUCTOSE-LIKE EIIA COMPONENT"/>
    <property type="match status" value="1"/>
</dbReference>
<dbReference type="SUPFAM" id="SSF55804">
    <property type="entry name" value="Phoshotransferase/anion transport protein"/>
    <property type="match status" value="1"/>
</dbReference>
<dbReference type="GO" id="GO:0016020">
    <property type="term" value="C:membrane"/>
    <property type="evidence" value="ECO:0007669"/>
    <property type="project" value="InterPro"/>
</dbReference>
<proteinExistence type="predicted"/>
<dbReference type="InterPro" id="IPR004715">
    <property type="entry name" value="PTS_IIA_fruc"/>
</dbReference>
<dbReference type="FunFam" id="3.40.930.10:FF:000009">
    <property type="entry name" value="PTS system, fructose specific IIABC component"/>
    <property type="match status" value="1"/>
</dbReference>
<dbReference type="Pfam" id="PF00359">
    <property type="entry name" value="PTS_EIIA_2"/>
    <property type="match status" value="1"/>
</dbReference>
<evidence type="ECO:0000313" key="8">
    <source>
        <dbReference type="EMBL" id="SHE95259.1"/>
    </source>
</evidence>
<dbReference type="GO" id="GO:0005737">
    <property type="term" value="C:cytoplasm"/>
    <property type="evidence" value="ECO:0007669"/>
    <property type="project" value="UniProtKB-SubCell"/>
</dbReference>
<dbReference type="EMBL" id="FQVG01000025">
    <property type="protein sequence ID" value="SHE95259.1"/>
    <property type="molecule type" value="Genomic_DNA"/>
</dbReference>
<sequence>MELQKILAPQRVQFNLKSKSKMEVIEELIDILYKDGKITDKEKFKEVVIKREEEFTTGIGMGVAIPHGKSEYVVEPALVFGISKEGIDYDSMDGKLAHIFFLIAVPNNANNEHLTILSMLSRKLMYEDVRNKLISSKSYEDVINAFKE</sequence>
<keyword evidence="6" id="KW-0598">Phosphotransferase system</keyword>
<dbReference type="InterPro" id="IPR002178">
    <property type="entry name" value="PTS_EIIA_type-2_dom"/>
</dbReference>
<evidence type="ECO:0000256" key="4">
    <source>
        <dbReference type="ARBA" id="ARBA00022597"/>
    </source>
</evidence>
<dbReference type="GO" id="GO:0009401">
    <property type="term" value="P:phosphoenolpyruvate-dependent sugar phosphotransferase system"/>
    <property type="evidence" value="ECO:0007669"/>
    <property type="project" value="UniProtKB-KW"/>
</dbReference>
<reference evidence="9" key="1">
    <citation type="submission" date="2016-11" db="EMBL/GenBank/DDBJ databases">
        <authorList>
            <person name="Varghese N."/>
            <person name="Submissions S."/>
        </authorList>
    </citation>
    <scope>NUCLEOTIDE SEQUENCE [LARGE SCALE GENOMIC DNA]</scope>
    <source>
        <strain evidence="9">DSM 10124</strain>
    </source>
</reference>
<keyword evidence="5" id="KW-0808">Transferase</keyword>
<evidence type="ECO:0000256" key="6">
    <source>
        <dbReference type="ARBA" id="ARBA00022683"/>
    </source>
</evidence>
<feature type="domain" description="PTS EIIA type-2" evidence="7">
    <location>
        <begin position="5"/>
        <end position="148"/>
    </location>
</feature>
<dbReference type="Gene3D" id="3.40.930.10">
    <property type="entry name" value="Mannitol-specific EII, Chain A"/>
    <property type="match status" value="1"/>
</dbReference>
<dbReference type="PROSITE" id="PS00372">
    <property type="entry name" value="PTS_EIIA_TYPE_2_HIS"/>
    <property type="match status" value="1"/>
</dbReference>
<protein>
    <submittedName>
        <fullName evidence="8">PTS system D-fructose-specific IIA component (F1P-forming), Frc family</fullName>
    </submittedName>
</protein>
<evidence type="ECO:0000256" key="2">
    <source>
        <dbReference type="ARBA" id="ARBA00022448"/>
    </source>
</evidence>
<dbReference type="PROSITE" id="PS51094">
    <property type="entry name" value="PTS_EIIA_TYPE_2"/>
    <property type="match status" value="1"/>
</dbReference>
<dbReference type="PANTHER" id="PTHR47738">
    <property type="entry name" value="PTS SYSTEM FRUCTOSE-LIKE EIIA COMPONENT-RELATED"/>
    <property type="match status" value="1"/>
</dbReference>
<organism evidence="8 9">
    <name type="scientific">Caloramator proteoclasticus DSM 10124</name>
    <dbReference type="NCBI Taxonomy" id="1121262"/>
    <lineage>
        <taxon>Bacteria</taxon>
        <taxon>Bacillati</taxon>
        <taxon>Bacillota</taxon>
        <taxon>Clostridia</taxon>
        <taxon>Eubacteriales</taxon>
        <taxon>Clostridiaceae</taxon>
        <taxon>Caloramator</taxon>
    </lineage>
</organism>
<dbReference type="RefSeq" id="WP_073248743.1">
    <property type="nucleotide sequence ID" value="NZ_FQVG01000025.1"/>
</dbReference>
<evidence type="ECO:0000256" key="3">
    <source>
        <dbReference type="ARBA" id="ARBA00022553"/>
    </source>
</evidence>
<name>A0A1M4XP26_9CLOT</name>
<dbReference type="Proteomes" id="UP000184423">
    <property type="component" value="Unassembled WGS sequence"/>
</dbReference>
<gene>
    <name evidence="8" type="ORF">SAMN02746091_01462</name>
</gene>
<evidence type="ECO:0000259" key="7">
    <source>
        <dbReference type="PROSITE" id="PS51094"/>
    </source>
</evidence>
<keyword evidence="4" id="KW-0762">Sugar transport</keyword>
<dbReference type="InterPro" id="IPR051541">
    <property type="entry name" value="PTS_SugarTrans_NitroReg"/>
</dbReference>
<keyword evidence="3" id="KW-0597">Phosphoprotein</keyword>
<dbReference type="GO" id="GO:0008982">
    <property type="term" value="F:protein-N(PI)-phosphohistidine-sugar phosphotransferase activity"/>
    <property type="evidence" value="ECO:0007669"/>
    <property type="project" value="InterPro"/>
</dbReference>
<dbReference type="NCBIfam" id="TIGR00848">
    <property type="entry name" value="fruA"/>
    <property type="match status" value="1"/>
</dbReference>
<keyword evidence="9" id="KW-1185">Reference proteome</keyword>
<dbReference type="InterPro" id="IPR016152">
    <property type="entry name" value="PTrfase/Anion_transptr"/>
</dbReference>
<evidence type="ECO:0000256" key="1">
    <source>
        <dbReference type="ARBA" id="ARBA00004496"/>
    </source>
</evidence>
<keyword evidence="2" id="KW-0813">Transport</keyword>
<comment type="subcellular location">
    <subcellularLocation>
        <location evidence="1">Cytoplasm</location>
    </subcellularLocation>
</comment>